<reference evidence="2" key="1">
    <citation type="journal article" date="2013" name="Stand. Genomic Sci.">
        <title>Genome sequence of the Litoreibacter arenae type strain (DSM 19593(T)), a member of the Roseobacter clade isolated from sea sand.</title>
        <authorList>
            <person name="Riedel T."/>
            <person name="Fiebig A."/>
            <person name="Petersen J."/>
            <person name="Gronow S."/>
            <person name="Kyrpides N.C."/>
            <person name="Goker M."/>
            <person name="Klenk H.P."/>
        </authorList>
    </citation>
    <scope>NUCLEOTIDE SEQUENCE [LARGE SCALE GENOMIC DNA]</scope>
    <source>
        <strain evidence="2">DSM 19593</strain>
    </source>
</reference>
<organism evidence="1 2">
    <name type="scientific">Litoreibacter arenae DSM 19593</name>
    <dbReference type="NCBI Taxonomy" id="1123360"/>
    <lineage>
        <taxon>Bacteria</taxon>
        <taxon>Pseudomonadati</taxon>
        <taxon>Pseudomonadota</taxon>
        <taxon>Alphaproteobacteria</taxon>
        <taxon>Rhodobacterales</taxon>
        <taxon>Roseobacteraceae</taxon>
        <taxon>Litoreibacter</taxon>
    </lineage>
</organism>
<dbReference type="OrthoDB" id="9802489at2"/>
<name>S9RP79_9RHOB</name>
<gene>
    <name evidence="1" type="ORF">thalar_01236</name>
</gene>
<proteinExistence type="predicted"/>
<sequence>MFDFLKIGAKALGLGATQDELRELAQLSLDPGVLDRADAIGNQEELTRQVSMLPARIGASFGAQLAAR</sequence>
<accession>S9RP79</accession>
<dbReference type="AlphaFoldDB" id="S9RP79"/>
<dbReference type="HOGENOM" id="CLU_2788944_0_0_5"/>
<comment type="caution">
    <text evidence="1">The sequence shown here is derived from an EMBL/GenBank/DDBJ whole genome shotgun (WGS) entry which is preliminary data.</text>
</comment>
<evidence type="ECO:0000313" key="2">
    <source>
        <dbReference type="Proteomes" id="UP000015351"/>
    </source>
</evidence>
<dbReference type="RefSeq" id="WP_021099806.1">
    <property type="nucleotide sequence ID" value="NZ_KE557306.1"/>
</dbReference>
<evidence type="ECO:0000313" key="1">
    <source>
        <dbReference type="EMBL" id="EPX79900.1"/>
    </source>
</evidence>
<dbReference type="EMBL" id="AONI01000009">
    <property type="protein sequence ID" value="EPX79900.1"/>
    <property type="molecule type" value="Genomic_DNA"/>
</dbReference>
<protein>
    <submittedName>
        <fullName evidence="1">Uncharacterized protein</fullName>
    </submittedName>
</protein>
<keyword evidence="2" id="KW-1185">Reference proteome</keyword>
<dbReference type="Proteomes" id="UP000015351">
    <property type="component" value="Unassembled WGS sequence"/>
</dbReference>